<evidence type="ECO:0000313" key="3">
    <source>
        <dbReference type="Proteomes" id="UP000030466"/>
    </source>
</evidence>
<dbReference type="Pfam" id="PF01593">
    <property type="entry name" value="Amino_oxidase"/>
    <property type="match status" value="1"/>
</dbReference>
<dbReference type="InterPro" id="IPR036188">
    <property type="entry name" value="FAD/NAD-bd_sf"/>
</dbReference>
<organism evidence="2 3">
    <name type="scientific">Kocuria rosea subsp. polaris</name>
    <dbReference type="NCBI Taxonomy" id="136273"/>
    <lineage>
        <taxon>Bacteria</taxon>
        <taxon>Bacillati</taxon>
        <taxon>Actinomycetota</taxon>
        <taxon>Actinomycetes</taxon>
        <taxon>Micrococcales</taxon>
        <taxon>Micrococcaceae</taxon>
        <taxon>Kocuria</taxon>
    </lineage>
</organism>
<sequence length="408" mass="43010">MDHDVVVVGAGLAGLQCAHLLERHGLDVVVLEASDGVGGRIRTDTVDGFRCDRGFQVLNPAYTELRRSVDVAALGIQKFDAAAGVRRGDGIDVLADPRRVPSRLPGTLRSPLVELRRLPALAAWLAPGLDLRARRRERRDLPWHESLDAAGVRGPLRDLVLEPFLAGVILEDEGRTSAAFVRELVGWFLLGNPGLPSGGMGALPAWIHDGLRSPAVLGARVDAVERTGNGWTVGAGDAAWRASSVVVATEGPAAARLLDLPDTPMKGEATWWFAADAAPSELGCLVLPGESTGPLVDTAVVSNAAPSYSPNGRALIQATALLPRGAELPAEADVRRQLGTIWSADATAWDLLTVHEVRRALPEQPPGLVADRPAALGDGLYVCGDHRTDGSTQGALRSGRRAAEALLA</sequence>
<dbReference type="PANTHER" id="PTHR42841">
    <property type="entry name" value="AMINE OXIDASE"/>
    <property type="match status" value="1"/>
</dbReference>
<dbReference type="Gene3D" id="3.50.50.60">
    <property type="entry name" value="FAD/NAD(P)-binding domain"/>
    <property type="match status" value="1"/>
</dbReference>
<accession>A0A0A6VWA0</accession>
<gene>
    <name evidence="2" type="ORF">GY22_00270</name>
</gene>
<dbReference type="RefSeq" id="WP_035923240.1">
    <property type="nucleotide sequence ID" value="NZ_JSUH01000001.1"/>
</dbReference>
<protein>
    <recommendedName>
        <fullName evidence="1">Amine oxidase domain-containing protein</fullName>
    </recommendedName>
</protein>
<dbReference type="GO" id="GO:0016491">
    <property type="term" value="F:oxidoreductase activity"/>
    <property type="evidence" value="ECO:0007669"/>
    <property type="project" value="InterPro"/>
</dbReference>
<proteinExistence type="predicted"/>
<dbReference type="AlphaFoldDB" id="A0A0A6VWA0"/>
<dbReference type="Proteomes" id="UP000030466">
    <property type="component" value="Unassembled WGS sequence"/>
</dbReference>
<dbReference type="InterPro" id="IPR002937">
    <property type="entry name" value="Amino_oxidase"/>
</dbReference>
<reference evidence="2 3" key="1">
    <citation type="journal article" date="2003" name="Int. J. Syst. Evol. Microbiol.">
        <title>Kocuria polaris sp. nov., an orange-pigmented psychrophilic bacterium isolated from an Antarctic cyanobacterial mat sample.</title>
        <authorList>
            <person name="Reddy G.S."/>
            <person name="Prakash J.S."/>
            <person name="Prabahar V."/>
            <person name="Matsumoto G.I."/>
            <person name="Stackebrandt E."/>
            <person name="Shivaji S."/>
        </authorList>
    </citation>
    <scope>NUCLEOTIDE SEQUENCE [LARGE SCALE GENOMIC DNA]</scope>
    <source>
        <strain evidence="2 3">CMS 76or</strain>
    </source>
</reference>
<keyword evidence="3" id="KW-1185">Reference proteome</keyword>
<dbReference type="OrthoDB" id="9767561at2"/>
<feature type="domain" description="Amine oxidase" evidence="1">
    <location>
        <begin position="12"/>
        <end position="407"/>
    </location>
</feature>
<comment type="caution">
    <text evidence="2">The sequence shown here is derived from an EMBL/GenBank/DDBJ whole genome shotgun (WGS) entry which is preliminary data.</text>
</comment>
<dbReference type="EMBL" id="JSUH01000001">
    <property type="protein sequence ID" value="KHD98851.1"/>
    <property type="molecule type" value="Genomic_DNA"/>
</dbReference>
<evidence type="ECO:0000259" key="1">
    <source>
        <dbReference type="Pfam" id="PF01593"/>
    </source>
</evidence>
<dbReference type="SUPFAM" id="SSF51905">
    <property type="entry name" value="FAD/NAD(P)-binding domain"/>
    <property type="match status" value="1"/>
</dbReference>
<name>A0A0A6VWA0_KOCRO</name>
<evidence type="ECO:0000313" key="2">
    <source>
        <dbReference type="EMBL" id="KHD98851.1"/>
    </source>
</evidence>